<dbReference type="AlphaFoldDB" id="A0A7S2RT58"/>
<dbReference type="InterPro" id="IPR057476">
    <property type="entry name" value="Cux_N"/>
</dbReference>
<feature type="domain" description="Cux N-terminal" evidence="14">
    <location>
        <begin position="27"/>
        <end position="132"/>
    </location>
</feature>
<feature type="compositionally biased region" description="Polar residues" evidence="11">
    <location>
        <begin position="613"/>
        <end position="625"/>
    </location>
</feature>
<evidence type="ECO:0000256" key="8">
    <source>
        <dbReference type="ARBA" id="ARBA00023054"/>
    </source>
</evidence>
<keyword evidence="8 10" id="KW-0175">Coiled coil</keyword>
<evidence type="ECO:0000259" key="13">
    <source>
        <dbReference type="Pfam" id="PF08172"/>
    </source>
</evidence>
<sequence>MITLDTALSSSIPGAGARNVERIPEDEWTRAVSFWKGFELDEKRAALDKSELEISQNVDKSASTRKKLAQDTKAFRKLSNEEEKAKKFATLLRAYQGEIDNLTKRSRFAEAAFLEIYKNLYEAPDPSRLLEVGCVAEARSIQLLEEIKETEEEFAGLQNQDITIRRLESDIEKLKAQHALDMDEALSKREEELMVAFEQRLKDSQKADALHTKRVHELKTKNAEQKLKLDKYQEEVFGLRASLEECEAAHQVELDLLSDDMQRANDSLLASQRECDDLKRSYEGGQTKNSGARNDPRDEHDRLRVLELEDELVRKHESEEQLRSTLKIAQEETAKLSKSHNQVVDMLEARIKKAEDQVFAFRSELNMRPTLETVNKLKSQLKMLQAIDSGEVDDIRDLGIDAQDDAFENKLLVHGRIRKLEATATSLRVELETCRKTLSDTCREKANLEERFKDQEQLMRKIEKGNVVLQRRASGSFRSNNQLSEESEYMNSGNGDNAVGFLLAATEDANINAGLATSMGEQRNDLSSESLLGIVHEQRNQFRKRMLELEMERDGLAKQVGDLTQDIESLQADNVSLFEKIKYLQNYTGQTNQIDYPGQRSSSPFSPQQSQFNNHQTKPNQSSELRLTVQGRQRGGDNLNENGVESRYKSLYEDKMNPFNDFSAREKRKRYKGLNAAEKITLKATNFFLSNKYTRSFVFFYAITLHLLVFLTLFASVNTSGNCVKRRPDHAAVAAKQLLEMQQNAAVADDNVIVRL</sequence>
<comment type="similarity">
    <text evidence="2">Belongs to the CASP family.</text>
</comment>
<comment type="subcellular location">
    <subcellularLocation>
        <location evidence="1">Golgi apparatus membrane</location>
        <topology evidence="1">Single-pass type IV membrane protein</topology>
    </subcellularLocation>
</comment>
<evidence type="ECO:0000256" key="11">
    <source>
        <dbReference type="SAM" id="MobiDB-lite"/>
    </source>
</evidence>
<feature type="coiled-coil region" evidence="10">
    <location>
        <begin position="539"/>
        <end position="573"/>
    </location>
</feature>
<dbReference type="PANTHER" id="PTHR14043">
    <property type="entry name" value="CCAAT DISPLACEMENT PROTEIN-RELATED"/>
    <property type="match status" value="1"/>
</dbReference>
<feature type="compositionally biased region" description="Low complexity" evidence="11">
    <location>
        <begin position="601"/>
        <end position="612"/>
    </location>
</feature>
<dbReference type="Pfam" id="PF08172">
    <property type="entry name" value="CASP_C"/>
    <property type="match status" value="1"/>
</dbReference>
<evidence type="ECO:0000313" key="15">
    <source>
        <dbReference type="EMBL" id="CAD9680003.1"/>
    </source>
</evidence>
<feature type="region of interest" description="Disordered" evidence="11">
    <location>
        <begin position="592"/>
        <end position="625"/>
    </location>
</feature>
<feature type="transmembrane region" description="Helical" evidence="12">
    <location>
        <begin position="698"/>
        <end position="717"/>
    </location>
</feature>
<keyword evidence="6 12" id="KW-1133">Transmembrane helix</keyword>
<name>A0A7S2RT58_9STRA</name>
<keyword evidence="9 12" id="KW-0472">Membrane</keyword>
<gene>
    <name evidence="15" type="ORF">QSP1433_LOCUS6754</name>
</gene>
<dbReference type="GO" id="GO:0006891">
    <property type="term" value="P:intra-Golgi vesicle-mediated transport"/>
    <property type="evidence" value="ECO:0007669"/>
    <property type="project" value="InterPro"/>
</dbReference>
<keyword evidence="7" id="KW-0333">Golgi apparatus</keyword>
<protein>
    <recommendedName>
        <fullName evidence="3">Protein CASP</fullName>
    </recommendedName>
</protein>
<keyword evidence="4" id="KW-0813">Transport</keyword>
<dbReference type="GO" id="GO:0000139">
    <property type="term" value="C:Golgi membrane"/>
    <property type="evidence" value="ECO:0007669"/>
    <property type="project" value="UniProtKB-SubCell"/>
</dbReference>
<feature type="coiled-coil region" evidence="10">
    <location>
        <begin position="417"/>
        <end position="465"/>
    </location>
</feature>
<accession>A0A7S2RT58</accession>
<evidence type="ECO:0000256" key="2">
    <source>
        <dbReference type="ARBA" id="ARBA00006415"/>
    </source>
</evidence>
<evidence type="ECO:0000256" key="6">
    <source>
        <dbReference type="ARBA" id="ARBA00022989"/>
    </source>
</evidence>
<evidence type="ECO:0000256" key="1">
    <source>
        <dbReference type="ARBA" id="ARBA00004409"/>
    </source>
</evidence>
<evidence type="ECO:0000256" key="3">
    <source>
        <dbReference type="ARBA" id="ARBA00018691"/>
    </source>
</evidence>
<feature type="domain" description="CASP C-terminal" evidence="13">
    <location>
        <begin position="444"/>
        <end position="719"/>
    </location>
</feature>
<reference evidence="15" key="1">
    <citation type="submission" date="2021-01" db="EMBL/GenBank/DDBJ databases">
        <authorList>
            <person name="Corre E."/>
            <person name="Pelletier E."/>
            <person name="Niang G."/>
            <person name="Scheremetjew M."/>
            <person name="Finn R."/>
            <person name="Kale V."/>
            <person name="Holt S."/>
            <person name="Cochrane G."/>
            <person name="Meng A."/>
            <person name="Brown T."/>
            <person name="Cohen L."/>
        </authorList>
    </citation>
    <scope>NUCLEOTIDE SEQUENCE</scope>
    <source>
        <strain evidence="15">NY070348D</strain>
    </source>
</reference>
<feature type="region of interest" description="Disordered" evidence="11">
    <location>
        <begin position="277"/>
        <end position="299"/>
    </location>
</feature>
<proteinExistence type="inferred from homology"/>
<evidence type="ECO:0000256" key="10">
    <source>
        <dbReference type="SAM" id="Coils"/>
    </source>
</evidence>
<evidence type="ECO:0000256" key="12">
    <source>
        <dbReference type="SAM" id="Phobius"/>
    </source>
</evidence>
<feature type="coiled-coil region" evidence="10">
    <location>
        <begin position="140"/>
        <end position="184"/>
    </location>
</feature>
<evidence type="ECO:0000256" key="9">
    <source>
        <dbReference type="ARBA" id="ARBA00023136"/>
    </source>
</evidence>
<dbReference type="PANTHER" id="PTHR14043:SF2">
    <property type="entry name" value="HOMEOBOX PROTEIN CUT"/>
    <property type="match status" value="1"/>
</dbReference>
<evidence type="ECO:0000259" key="14">
    <source>
        <dbReference type="Pfam" id="PF25398"/>
    </source>
</evidence>
<evidence type="ECO:0000256" key="5">
    <source>
        <dbReference type="ARBA" id="ARBA00022692"/>
    </source>
</evidence>
<feature type="coiled-coil region" evidence="10">
    <location>
        <begin position="337"/>
        <end position="364"/>
    </location>
</feature>
<dbReference type="InterPro" id="IPR012955">
    <property type="entry name" value="CASP_C"/>
</dbReference>
<dbReference type="EMBL" id="HBHK01010792">
    <property type="protein sequence ID" value="CAD9680003.1"/>
    <property type="molecule type" value="Transcribed_RNA"/>
</dbReference>
<organism evidence="15">
    <name type="scientific">Mucochytrium quahogii</name>
    <dbReference type="NCBI Taxonomy" id="96639"/>
    <lineage>
        <taxon>Eukaryota</taxon>
        <taxon>Sar</taxon>
        <taxon>Stramenopiles</taxon>
        <taxon>Bigyra</taxon>
        <taxon>Labyrinthulomycetes</taxon>
        <taxon>Thraustochytrida</taxon>
        <taxon>Thraustochytriidae</taxon>
        <taxon>Mucochytrium</taxon>
    </lineage>
</organism>
<evidence type="ECO:0000256" key="7">
    <source>
        <dbReference type="ARBA" id="ARBA00023034"/>
    </source>
</evidence>
<evidence type="ECO:0000256" key="4">
    <source>
        <dbReference type="ARBA" id="ARBA00022448"/>
    </source>
</evidence>
<keyword evidence="5 12" id="KW-0812">Transmembrane</keyword>
<dbReference type="Pfam" id="PF25398">
    <property type="entry name" value="CUX1_N"/>
    <property type="match status" value="1"/>
</dbReference>